<evidence type="ECO:0000313" key="2">
    <source>
        <dbReference type="EMBL" id="KMM39318.1"/>
    </source>
</evidence>
<proteinExistence type="predicted"/>
<feature type="transmembrane region" description="Helical" evidence="1">
    <location>
        <begin position="69"/>
        <end position="87"/>
    </location>
</feature>
<name>A0A0J6D1Z6_9BACL</name>
<dbReference type="Proteomes" id="UP000035996">
    <property type="component" value="Unassembled WGS sequence"/>
</dbReference>
<reference evidence="2" key="1">
    <citation type="submission" date="2015-06" db="EMBL/GenBank/DDBJ databases">
        <authorList>
            <person name="Liu B."/>
            <person name="Wang J."/>
            <person name="Zhu Y."/>
            <person name="Liu G."/>
            <person name="Chen Q."/>
            <person name="Zheng C."/>
            <person name="Che J."/>
            <person name="Ge C."/>
            <person name="Shi H."/>
            <person name="Pan Z."/>
            <person name="Liu X."/>
        </authorList>
    </citation>
    <scope>NUCLEOTIDE SEQUENCE [LARGE SCALE GENOMIC DNA]</scope>
    <source>
        <strain evidence="2">DSM 16346</strain>
    </source>
</reference>
<protein>
    <submittedName>
        <fullName evidence="2">Uncharacterized protein</fullName>
    </submittedName>
</protein>
<keyword evidence="1" id="KW-0472">Membrane</keyword>
<organism evidence="2 3">
    <name type="scientific">Guptibacillus hwajinpoensis</name>
    <dbReference type="NCBI Taxonomy" id="208199"/>
    <lineage>
        <taxon>Bacteria</taxon>
        <taxon>Bacillati</taxon>
        <taxon>Bacillota</taxon>
        <taxon>Bacilli</taxon>
        <taxon>Bacillales</taxon>
        <taxon>Guptibacillaceae</taxon>
        <taxon>Guptibacillus</taxon>
    </lineage>
</organism>
<gene>
    <name evidence="2" type="ORF">AB986_08935</name>
</gene>
<dbReference type="RefSeq" id="WP_048310488.1">
    <property type="nucleotide sequence ID" value="NZ_CP119526.1"/>
</dbReference>
<evidence type="ECO:0000256" key="1">
    <source>
        <dbReference type="SAM" id="Phobius"/>
    </source>
</evidence>
<keyword evidence="1" id="KW-0812">Transmembrane</keyword>
<dbReference type="EMBL" id="LELK01000001">
    <property type="protein sequence ID" value="KMM39318.1"/>
    <property type="molecule type" value="Genomic_DNA"/>
</dbReference>
<sequence length="94" mass="10458">MKRNKNLSLPYVAGDYEETWFSAREGYAHMFTPAKLFSSAIVTQFPDKFAGMPEMPETGMGGMSDSASLNWLIWTAPLFILAGAYAVRRKVSAE</sequence>
<dbReference type="AlphaFoldDB" id="A0A0J6D1Z6"/>
<evidence type="ECO:0000313" key="3">
    <source>
        <dbReference type="Proteomes" id="UP000035996"/>
    </source>
</evidence>
<keyword evidence="3" id="KW-1185">Reference proteome</keyword>
<dbReference type="STRING" id="157733.AB986_08935"/>
<accession>A0A0J6D1Z6</accession>
<comment type="caution">
    <text evidence="2">The sequence shown here is derived from an EMBL/GenBank/DDBJ whole genome shotgun (WGS) entry which is preliminary data.</text>
</comment>
<keyword evidence="1" id="KW-1133">Transmembrane helix</keyword>